<dbReference type="EMBL" id="BMHZ01000001">
    <property type="protein sequence ID" value="GGG91799.1"/>
    <property type="molecule type" value="Genomic_DNA"/>
</dbReference>
<dbReference type="AlphaFoldDB" id="A0A7W6P5Z8"/>
<proteinExistence type="predicted"/>
<feature type="transmembrane region" description="Helical" evidence="1">
    <location>
        <begin position="96"/>
        <end position="115"/>
    </location>
</feature>
<evidence type="ECO:0000259" key="2">
    <source>
        <dbReference type="PROSITE" id="PS50943"/>
    </source>
</evidence>
<dbReference type="Pfam" id="PF01381">
    <property type="entry name" value="HTH_3"/>
    <property type="match status" value="1"/>
</dbReference>
<evidence type="ECO:0000256" key="1">
    <source>
        <dbReference type="SAM" id="Phobius"/>
    </source>
</evidence>
<reference evidence="4 5" key="3">
    <citation type="submission" date="2020-08" db="EMBL/GenBank/DDBJ databases">
        <title>Genomic Encyclopedia of Type Strains, Phase IV (KMG-IV): sequencing the most valuable type-strain genomes for metagenomic binning, comparative biology and taxonomic classification.</title>
        <authorList>
            <person name="Goeker M."/>
        </authorList>
    </citation>
    <scope>NUCLEOTIDE SEQUENCE [LARGE SCALE GENOMIC DNA]</scope>
    <source>
        <strain evidence="4 5">DSM 100774</strain>
    </source>
</reference>
<feature type="domain" description="HTH cro/C1-type" evidence="2">
    <location>
        <begin position="13"/>
        <end position="67"/>
    </location>
</feature>
<evidence type="ECO:0000313" key="6">
    <source>
        <dbReference type="Proteomes" id="UP000642938"/>
    </source>
</evidence>
<dbReference type="Proteomes" id="UP000642938">
    <property type="component" value="Unassembled WGS sequence"/>
</dbReference>
<keyword evidence="1" id="KW-1133">Transmembrane helix</keyword>
<dbReference type="InterPro" id="IPR010982">
    <property type="entry name" value="Lambda_DNA-bd_dom_sf"/>
</dbReference>
<reference evidence="3" key="1">
    <citation type="journal article" date="2014" name="Int. J. Syst. Evol. Microbiol.">
        <title>Complete genome of a new Firmicutes species belonging to the dominant human colonic microbiota ('Ruminococcus bicirculans') reveals two chromosomes and a selective capacity to utilize plant glucans.</title>
        <authorList>
            <consortium name="NISC Comparative Sequencing Program"/>
            <person name="Wegmann U."/>
            <person name="Louis P."/>
            <person name="Goesmann A."/>
            <person name="Henrissat B."/>
            <person name="Duncan S.H."/>
            <person name="Flint H.J."/>
        </authorList>
    </citation>
    <scope>NUCLEOTIDE SEQUENCE</scope>
    <source>
        <strain evidence="3">CGMCC 1.15287</strain>
    </source>
</reference>
<protein>
    <submittedName>
        <fullName evidence="4">Transcriptional regulator with XRE-family HTH domain</fullName>
    </submittedName>
</protein>
<reference evidence="3" key="4">
    <citation type="submission" date="2024-05" db="EMBL/GenBank/DDBJ databases">
        <authorList>
            <person name="Sun Q."/>
            <person name="Zhou Y."/>
        </authorList>
    </citation>
    <scope>NUCLEOTIDE SEQUENCE</scope>
    <source>
        <strain evidence="3">CGMCC 1.15287</strain>
    </source>
</reference>
<feature type="transmembrane region" description="Helical" evidence="1">
    <location>
        <begin position="127"/>
        <end position="146"/>
    </location>
</feature>
<dbReference type="InterPro" id="IPR001387">
    <property type="entry name" value="Cro/C1-type_HTH"/>
</dbReference>
<comment type="caution">
    <text evidence="4">The sequence shown here is derived from an EMBL/GenBank/DDBJ whole genome shotgun (WGS) entry which is preliminary data.</text>
</comment>
<name>A0A7W6P5Z8_9SPHI</name>
<evidence type="ECO:0000313" key="5">
    <source>
        <dbReference type="Proteomes" id="UP000532273"/>
    </source>
</evidence>
<keyword evidence="1" id="KW-0812">Transmembrane</keyword>
<gene>
    <name evidence="3" type="ORF">GCM10007422_00930</name>
    <name evidence="4" type="ORF">GGQ60_002573</name>
</gene>
<accession>A0A7W6P5Z8</accession>
<dbReference type="EMBL" id="JACIEF010000002">
    <property type="protein sequence ID" value="MBB4108592.1"/>
    <property type="molecule type" value="Genomic_DNA"/>
</dbReference>
<evidence type="ECO:0000313" key="4">
    <source>
        <dbReference type="EMBL" id="MBB4108592.1"/>
    </source>
</evidence>
<evidence type="ECO:0000313" key="3">
    <source>
        <dbReference type="EMBL" id="GGG91799.1"/>
    </source>
</evidence>
<keyword evidence="6" id="KW-1185">Reference proteome</keyword>
<dbReference type="Proteomes" id="UP000532273">
    <property type="component" value="Unassembled WGS sequence"/>
</dbReference>
<dbReference type="CDD" id="cd00093">
    <property type="entry name" value="HTH_XRE"/>
    <property type="match status" value="1"/>
</dbReference>
<dbReference type="SMART" id="SM00530">
    <property type="entry name" value="HTH_XRE"/>
    <property type="match status" value="1"/>
</dbReference>
<keyword evidence="1" id="KW-0472">Membrane</keyword>
<reference evidence="6" key="2">
    <citation type="journal article" date="2019" name="Int. J. Syst. Evol. Microbiol.">
        <title>The Global Catalogue of Microorganisms (GCM) 10K type strain sequencing project: providing services to taxonomists for standard genome sequencing and annotation.</title>
        <authorList>
            <consortium name="The Broad Institute Genomics Platform"/>
            <consortium name="The Broad Institute Genome Sequencing Center for Infectious Disease"/>
            <person name="Wu L."/>
            <person name="Ma J."/>
        </authorList>
    </citation>
    <scope>NUCLEOTIDE SEQUENCE [LARGE SCALE GENOMIC DNA]</scope>
    <source>
        <strain evidence="6">CGMCC 1.15287</strain>
    </source>
</reference>
<sequence length="148" mass="16648">MDNVKKDTVAKLIKDARLKKGYSQQQLADLAKLNLRSVQRIENAEVLPRAFNLNLLAQQLGLDAEILQALNKRFPEAPIAVPQVEAKPVINKPRKLILSFALGSITILLTAAFLSQSSRFPETNFELFLLLSLVIAINAVVLWRIWKF</sequence>
<dbReference type="RefSeq" id="WP_183764430.1">
    <property type="nucleotide sequence ID" value="NZ_BMHZ01000001.1"/>
</dbReference>
<dbReference type="GO" id="GO:0003677">
    <property type="term" value="F:DNA binding"/>
    <property type="evidence" value="ECO:0007669"/>
    <property type="project" value="InterPro"/>
</dbReference>
<dbReference type="PROSITE" id="PS50943">
    <property type="entry name" value="HTH_CROC1"/>
    <property type="match status" value="1"/>
</dbReference>
<dbReference type="Gene3D" id="1.10.260.40">
    <property type="entry name" value="lambda repressor-like DNA-binding domains"/>
    <property type="match status" value="1"/>
</dbReference>
<dbReference type="SUPFAM" id="SSF47413">
    <property type="entry name" value="lambda repressor-like DNA-binding domains"/>
    <property type="match status" value="1"/>
</dbReference>
<organism evidence="4 5">
    <name type="scientific">Pedobacter zeae</name>
    <dbReference type="NCBI Taxonomy" id="1737356"/>
    <lineage>
        <taxon>Bacteria</taxon>
        <taxon>Pseudomonadati</taxon>
        <taxon>Bacteroidota</taxon>
        <taxon>Sphingobacteriia</taxon>
        <taxon>Sphingobacteriales</taxon>
        <taxon>Sphingobacteriaceae</taxon>
        <taxon>Pedobacter</taxon>
    </lineage>
</organism>